<reference evidence="7" key="1">
    <citation type="submission" date="2013-11" db="EMBL/GenBank/DDBJ databases">
        <title>Genome sequence of the fusiform rust pathogen reveals effectors for host alternation and coevolution with pine.</title>
        <authorList>
            <consortium name="DOE Joint Genome Institute"/>
            <person name="Smith K."/>
            <person name="Pendleton A."/>
            <person name="Kubisiak T."/>
            <person name="Anderson C."/>
            <person name="Salamov A."/>
            <person name="Aerts A."/>
            <person name="Riley R."/>
            <person name="Clum A."/>
            <person name="Lindquist E."/>
            <person name="Ence D."/>
            <person name="Campbell M."/>
            <person name="Kronenberg Z."/>
            <person name="Feau N."/>
            <person name="Dhillon B."/>
            <person name="Hamelin R."/>
            <person name="Burleigh J."/>
            <person name="Smith J."/>
            <person name="Yandell M."/>
            <person name="Nelson C."/>
            <person name="Grigoriev I."/>
            <person name="Davis J."/>
        </authorList>
    </citation>
    <scope>NUCLEOTIDE SEQUENCE</scope>
    <source>
        <strain evidence="7">G11</strain>
    </source>
</reference>
<comment type="subcellular location">
    <subcellularLocation>
        <location evidence="4">Nucleus</location>
    </subcellularLocation>
</comment>
<evidence type="ECO:0000259" key="6">
    <source>
        <dbReference type="PROSITE" id="PS50280"/>
    </source>
</evidence>
<dbReference type="EMBL" id="MU167228">
    <property type="protein sequence ID" value="KAG0149390.1"/>
    <property type="molecule type" value="Genomic_DNA"/>
</dbReference>
<gene>
    <name evidence="7" type="ORF">CROQUDRAFT_669256</name>
</gene>
<feature type="domain" description="SET" evidence="6">
    <location>
        <begin position="20"/>
        <end position="302"/>
    </location>
</feature>
<dbReference type="InterPro" id="IPR036464">
    <property type="entry name" value="Rubisco_LSMT_subst-bd_sf"/>
</dbReference>
<evidence type="ECO:0000256" key="3">
    <source>
        <dbReference type="ARBA" id="ARBA00022691"/>
    </source>
</evidence>
<dbReference type="EC" id="2.1.1.-" evidence="4"/>
<dbReference type="SUPFAM" id="SSF81822">
    <property type="entry name" value="RuBisCo LSMT C-terminal, substrate-binding domain"/>
    <property type="match status" value="1"/>
</dbReference>
<protein>
    <recommendedName>
        <fullName evidence="4">Ribosomal lysine N-methyltransferase 4</fullName>
        <ecNumber evidence="4">2.1.1.-</ecNumber>
    </recommendedName>
</protein>
<dbReference type="Gene3D" id="3.90.1410.10">
    <property type="entry name" value="set domain protein methyltransferase, domain 1"/>
    <property type="match status" value="1"/>
</dbReference>
<evidence type="ECO:0000256" key="1">
    <source>
        <dbReference type="ARBA" id="ARBA00022603"/>
    </source>
</evidence>
<comment type="similarity">
    <text evidence="4">Belongs to the class V-like SAM-binding methyltransferase superfamily. Histone-lysine methyltransferase family. SETD6 subfamily.</text>
</comment>
<organism evidence="7 8">
    <name type="scientific">Cronartium quercuum f. sp. fusiforme G11</name>
    <dbReference type="NCBI Taxonomy" id="708437"/>
    <lineage>
        <taxon>Eukaryota</taxon>
        <taxon>Fungi</taxon>
        <taxon>Dikarya</taxon>
        <taxon>Basidiomycota</taxon>
        <taxon>Pucciniomycotina</taxon>
        <taxon>Pucciniomycetes</taxon>
        <taxon>Pucciniales</taxon>
        <taxon>Coleosporiaceae</taxon>
        <taxon>Cronartium</taxon>
    </lineage>
</organism>
<evidence type="ECO:0000256" key="4">
    <source>
        <dbReference type="PIRNR" id="PIRNR011771"/>
    </source>
</evidence>
<comment type="function">
    <text evidence="4">S-adenosyl-L-methionine-dependent protein-lysine N-methyltransferase that monomethylates 60S ribosomal protein L42.</text>
</comment>
<dbReference type="InterPro" id="IPR046341">
    <property type="entry name" value="SET_dom_sf"/>
</dbReference>
<keyword evidence="1 4" id="KW-0489">Methyltransferase</keyword>
<proteinExistence type="inferred from homology"/>
<dbReference type="GO" id="GO:0016279">
    <property type="term" value="F:protein-lysine N-methyltransferase activity"/>
    <property type="evidence" value="ECO:0007669"/>
    <property type="project" value="UniProtKB-UniRule"/>
</dbReference>
<keyword evidence="3 4" id="KW-0949">S-adenosyl-L-methionine</keyword>
<sequence>MDSSDDNRIRTFIEWLQGARGVTLNPSISIQSLGDEGHGLIATADLEPGTVLFSIPRPPAENSPLLTIGTSTFLDRLGPVDSKKISRNWVPLLLTMMWERARAHDENSVPLAHSWRPYFEIMPTTFDTLMFWSDEELKELQASTAEADYHQLVAPLIRQRSDLFPVPISSTGKAWKWDDFYGLEIYHCMGSLVLSRSFEVDVNPENEDETELDAEEFVDNKDENGGDTSMTAASASSRPEEGDDQEEEETSNSEGVAMVPLADMLNAKSGCENAKLFYEPNLLNMTVTKAIKAGEQIYNTYADPPNADLLRRYGHVDDHNPFDLAEVSLELCIKLAAAVFPETKQKQKEDKISRLEARAEWALEMGLDEIFMLPTTTQREPNQVLPSELTTLLRVLLAPDSDFQTWKTKEKLPKPTLSEPIARLASQILSARLAQYPTSIAIDEALLQDMTLPPRKRKAVRVRLGEKTILQETLNDLSLQFSSSAENPKRKKRDLNRKDLCKKSRA</sequence>
<dbReference type="InterPro" id="IPR001214">
    <property type="entry name" value="SET_dom"/>
</dbReference>
<keyword evidence="2 4" id="KW-0808">Transferase</keyword>
<keyword evidence="4" id="KW-0539">Nucleus</keyword>
<dbReference type="InterPro" id="IPR050600">
    <property type="entry name" value="SETD3_SETD6_MTase"/>
</dbReference>
<dbReference type="PANTHER" id="PTHR13271">
    <property type="entry name" value="UNCHARACTERIZED PUTATIVE METHYLTRANSFERASE"/>
    <property type="match status" value="1"/>
</dbReference>
<dbReference type="OrthoDB" id="341421at2759"/>
<dbReference type="InterPro" id="IPR015353">
    <property type="entry name" value="Rubisco_LSMT_subst-bd"/>
</dbReference>
<dbReference type="PANTHER" id="PTHR13271:SF34">
    <property type="entry name" value="N-LYSINE METHYLTRANSFERASE SETD6"/>
    <property type="match status" value="1"/>
</dbReference>
<feature type="region of interest" description="Disordered" evidence="5">
    <location>
        <begin position="204"/>
        <end position="257"/>
    </location>
</feature>
<evidence type="ECO:0000256" key="5">
    <source>
        <dbReference type="SAM" id="MobiDB-lite"/>
    </source>
</evidence>
<feature type="compositionally biased region" description="Acidic residues" evidence="5">
    <location>
        <begin position="204"/>
        <end position="217"/>
    </location>
</feature>
<accession>A0A9P6NTV6</accession>
<dbReference type="PROSITE" id="PS50280">
    <property type="entry name" value="SET"/>
    <property type="match status" value="1"/>
</dbReference>
<dbReference type="Proteomes" id="UP000886653">
    <property type="component" value="Unassembled WGS sequence"/>
</dbReference>
<dbReference type="Gene3D" id="3.90.1420.10">
    <property type="entry name" value="Rubisco LSMT, substrate-binding domain"/>
    <property type="match status" value="1"/>
</dbReference>
<name>A0A9P6NTV6_9BASI</name>
<dbReference type="Pfam" id="PF09273">
    <property type="entry name" value="Rubis-subs-bind"/>
    <property type="match status" value="1"/>
</dbReference>
<dbReference type="GO" id="GO:0005634">
    <property type="term" value="C:nucleus"/>
    <property type="evidence" value="ECO:0007669"/>
    <property type="project" value="UniProtKB-SubCell"/>
</dbReference>
<comment type="caution">
    <text evidence="7">The sequence shown here is derived from an EMBL/GenBank/DDBJ whole genome shotgun (WGS) entry which is preliminary data.</text>
</comment>
<dbReference type="SUPFAM" id="SSF82199">
    <property type="entry name" value="SET domain"/>
    <property type="match status" value="1"/>
</dbReference>
<keyword evidence="8" id="KW-1185">Reference proteome</keyword>
<dbReference type="AlphaFoldDB" id="A0A9P6NTV6"/>
<evidence type="ECO:0000313" key="7">
    <source>
        <dbReference type="EMBL" id="KAG0149390.1"/>
    </source>
</evidence>
<dbReference type="GO" id="GO:0032259">
    <property type="term" value="P:methylation"/>
    <property type="evidence" value="ECO:0007669"/>
    <property type="project" value="UniProtKB-KW"/>
</dbReference>
<feature type="compositionally biased region" description="Basic and acidic residues" evidence="5">
    <location>
        <begin position="496"/>
        <end position="506"/>
    </location>
</feature>
<feature type="compositionally biased region" description="Acidic residues" evidence="5">
    <location>
        <begin position="241"/>
        <end position="251"/>
    </location>
</feature>
<dbReference type="PIRSF" id="PIRSF011771">
    <property type="entry name" value="RMS1_SET"/>
    <property type="match status" value="1"/>
</dbReference>
<feature type="region of interest" description="Disordered" evidence="5">
    <location>
        <begin position="481"/>
        <end position="506"/>
    </location>
</feature>
<evidence type="ECO:0000313" key="8">
    <source>
        <dbReference type="Proteomes" id="UP000886653"/>
    </source>
</evidence>
<feature type="compositionally biased region" description="Polar residues" evidence="5">
    <location>
        <begin position="226"/>
        <end position="237"/>
    </location>
</feature>
<evidence type="ECO:0000256" key="2">
    <source>
        <dbReference type="ARBA" id="ARBA00022679"/>
    </source>
</evidence>
<dbReference type="InterPro" id="IPR011383">
    <property type="entry name" value="N-lys_methylase_SETD6"/>
</dbReference>